<proteinExistence type="predicted"/>
<reference evidence="3 4" key="1">
    <citation type="submission" date="2019-01" db="EMBL/GenBank/DDBJ databases">
        <title>Sinorhodobacter populi sp. nov. isolated from the symptomatic bark tissue of Populus euramericana canker.</title>
        <authorList>
            <person name="Xu G."/>
        </authorList>
    </citation>
    <scope>NUCLEOTIDE SEQUENCE [LARGE SCALE GENOMIC DNA]</scope>
    <source>
        <strain evidence="3 4">CCTCC AB2012026</strain>
    </source>
</reference>
<evidence type="ECO:0000313" key="3">
    <source>
        <dbReference type="EMBL" id="RWR44737.1"/>
    </source>
</evidence>
<dbReference type="Pfam" id="PF07508">
    <property type="entry name" value="Recombinase"/>
    <property type="match status" value="1"/>
</dbReference>
<dbReference type="Gene3D" id="3.90.1750.20">
    <property type="entry name" value="Putative Large Serine Recombinase, Chain B, Domain 2"/>
    <property type="match status" value="1"/>
</dbReference>
<organism evidence="3 4">
    <name type="scientific">Paenirhodobacter ferrireducens</name>
    <dbReference type="NCBI Taxonomy" id="1215032"/>
    <lineage>
        <taxon>Bacteria</taxon>
        <taxon>Pseudomonadati</taxon>
        <taxon>Pseudomonadota</taxon>
        <taxon>Alphaproteobacteria</taxon>
        <taxon>Rhodobacterales</taxon>
        <taxon>Rhodobacter group</taxon>
        <taxon>Paenirhodobacter</taxon>
    </lineage>
</organism>
<sequence>MRHIGDDGEITRGDRAINADEAAVVQRIFAAYADGMSPNRIADQLNREGIPGPRAGKWDKSTIHGH</sequence>
<protein>
    <recommendedName>
        <fullName evidence="2">Recombinase domain-containing protein</fullName>
    </recommendedName>
</protein>
<dbReference type="Proteomes" id="UP000286594">
    <property type="component" value="Unassembled WGS sequence"/>
</dbReference>
<name>A0A443L687_9RHOB</name>
<accession>A0A443L687</accession>
<evidence type="ECO:0000259" key="2">
    <source>
        <dbReference type="Pfam" id="PF07508"/>
    </source>
</evidence>
<evidence type="ECO:0000256" key="1">
    <source>
        <dbReference type="SAM" id="MobiDB-lite"/>
    </source>
</evidence>
<dbReference type="GO" id="GO:0000150">
    <property type="term" value="F:DNA strand exchange activity"/>
    <property type="evidence" value="ECO:0007669"/>
    <property type="project" value="InterPro"/>
</dbReference>
<keyword evidence="4" id="KW-1185">Reference proteome</keyword>
<dbReference type="GO" id="GO:0003677">
    <property type="term" value="F:DNA binding"/>
    <property type="evidence" value="ECO:0007669"/>
    <property type="project" value="InterPro"/>
</dbReference>
<dbReference type="InterPro" id="IPR011109">
    <property type="entry name" value="DNA_bind_recombinase_dom"/>
</dbReference>
<comment type="caution">
    <text evidence="3">The sequence shown here is derived from an EMBL/GenBank/DDBJ whole genome shotgun (WGS) entry which is preliminary data.</text>
</comment>
<feature type="compositionally biased region" description="Basic and acidic residues" evidence="1">
    <location>
        <begin position="56"/>
        <end position="66"/>
    </location>
</feature>
<dbReference type="OrthoDB" id="7277848at2"/>
<feature type="region of interest" description="Disordered" evidence="1">
    <location>
        <begin position="45"/>
        <end position="66"/>
    </location>
</feature>
<evidence type="ECO:0000313" key="4">
    <source>
        <dbReference type="Proteomes" id="UP000286594"/>
    </source>
</evidence>
<gene>
    <name evidence="3" type="ORF">EOW65_17875</name>
</gene>
<dbReference type="RefSeq" id="WP_128151739.1">
    <property type="nucleotide sequence ID" value="NZ_SAVB01000028.1"/>
</dbReference>
<dbReference type="EMBL" id="SAVB01000028">
    <property type="protein sequence ID" value="RWR44737.1"/>
    <property type="molecule type" value="Genomic_DNA"/>
</dbReference>
<dbReference type="InterPro" id="IPR038109">
    <property type="entry name" value="DNA_bind_recomb_sf"/>
</dbReference>
<feature type="domain" description="Recombinase" evidence="2">
    <location>
        <begin position="20"/>
        <end position="64"/>
    </location>
</feature>
<dbReference type="AlphaFoldDB" id="A0A443L687"/>